<dbReference type="RefSeq" id="WP_152576956.1">
    <property type="nucleotide sequence ID" value="NZ_JAATJI010000001.1"/>
</dbReference>
<proteinExistence type="predicted"/>
<dbReference type="Gene3D" id="3.20.20.370">
    <property type="entry name" value="Glycoside hydrolase/deacetylase"/>
    <property type="match status" value="1"/>
</dbReference>
<accession>A0A7C9GPA5</accession>
<dbReference type="InterPro" id="IPR011330">
    <property type="entry name" value="Glyco_hydro/deAcase_b/a-brl"/>
</dbReference>
<dbReference type="InterPro" id="IPR018763">
    <property type="entry name" value="DUF2334"/>
</dbReference>
<gene>
    <name evidence="1" type="ORF">F3168_04760</name>
</gene>
<reference evidence="1 2" key="1">
    <citation type="submission" date="2019-09" db="EMBL/GenBank/DDBJ databases">
        <title>Polymorphobacter sp. isolated from a lake in China.</title>
        <authorList>
            <person name="Liu Z."/>
        </authorList>
    </citation>
    <scope>NUCLEOTIDE SEQUENCE [LARGE SCALE GENOMIC DNA]</scope>
    <source>
        <strain evidence="1 2">D40P</strain>
    </source>
</reference>
<dbReference type="GO" id="GO:0005975">
    <property type="term" value="P:carbohydrate metabolic process"/>
    <property type="evidence" value="ECO:0007669"/>
    <property type="project" value="InterPro"/>
</dbReference>
<protein>
    <submittedName>
        <fullName evidence="1">DUF2334 domain-containing protein</fullName>
    </submittedName>
</protein>
<sequence length="239" mass="26460">MTRRLLASIHDVSPRFEAQVDRLAERLDCHLGAARFAMLVVPDHWDRAPLADDKPFQARLRRWADAGVEMFLHGWRHRDDAPAGFKARHMTAGEGEFSHLDHYEARQRLRRGRAVVEDAIGRPVAGFIAPAWLYSPAALDAVRDEGFALAEDHMKVWRPADGRVLARGPVITWASRSPARIRSSLFFAGLAGYGLQPLPTVRVAVHPGDTGVPALLASLDTTLSRLLPGRIAARYADLA</sequence>
<dbReference type="Pfam" id="PF10096">
    <property type="entry name" value="DUF2334"/>
    <property type="match status" value="1"/>
</dbReference>
<dbReference type="CDD" id="cd11374">
    <property type="entry name" value="CE4_u10"/>
    <property type="match status" value="1"/>
</dbReference>
<dbReference type="Proteomes" id="UP000481327">
    <property type="component" value="Unassembled WGS sequence"/>
</dbReference>
<comment type="caution">
    <text evidence="1">The sequence shown here is derived from an EMBL/GenBank/DDBJ whole genome shotgun (WGS) entry which is preliminary data.</text>
</comment>
<name>A0A7C9GPA5_9SPHN</name>
<dbReference type="SUPFAM" id="SSF88713">
    <property type="entry name" value="Glycoside hydrolase/deacetylase"/>
    <property type="match status" value="1"/>
</dbReference>
<dbReference type="AlphaFoldDB" id="A0A7C9GPA5"/>
<organism evidence="1 2">
    <name type="scientific">Sandarakinorhabdus fusca</name>
    <dbReference type="NCBI Taxonomy" id="1439888"/>
    <lineage>
        <taxon>Bacteria</taxon>
        <taxon>Pseudomonadati</taxon>
        <taxon>Pseudomonadota</taxon>
        <taxon>Alphaproteobacteria</taxon>
        <taxon>Sphingomonadales</taxon>
        <taxon>Sphingosinicellaceae</taxon>
        <taxon>Sandarakinorhabdus</taxon>
    </lineage>
</organism>
<evidence type="ECO:0000313" key="2">
    <source>
        <dbReference type="Proteomes" id="UP000481327"/>
    </source>
</evidence>
<evidence type="ECO:0000313" key="1">
    <source>
        <dbReference type="EMBL" id="MQT16570.1"/>
    </source>
</evidence>
<keyword evidence="2" id="KW-1185">Reference proteome</keyword>
<dbReference type="EMBL" id="WIOL01000001">
    <property type="protein sequence ID" value="MQT16570.1"/>
    <property type="molecule type" value="Genomic_DNA"/>
</dbReference>